<feature type="chain" id="PRO_5016180418" description="Solute-binding protein family 3/N-terminal domain-containing protein" evidence="2">
    <location>
        <begin position="33"/>
        <end position="268"/>
    </location>
</feature>
<proteinExistence type="predicted"/>
<dbReference type="AlphaFoldDB" id="A0A2W5F837"/>
<evidence type="ECO:0000256" key="2">
    <source>
        <dbReference type="SAM" id="SignalP"/>
    </source>
</evidence>
<comment type="caution">
    <text evidence="4">The sequence shown here is derived from an EMBL/GenBank/DDBJ whole genome shotgun (WGS) entry which is preliminary data.</text>
</comment>
<feature type="domain" description="Solute-binding protein family 3/N-terminal" evidence="3">
    <location>
        <begin position="34"/>
        <end position="264"/>
    </location>
</feature>
<evidence type="ECO:0000256" key="1">
    <source>
        <dbReference type="ARBA" id="ARBA00022729"/>
    </source>
</evidence>
<accession>A0A2W5F837</accession>
<protein>
    <recommendedName>
        <fullName evidence="3">Solute-binding protein family 3/N-terminal domain-containing protein</fullName>
    </recommendedName>
</protein>
<reference evidence="4 5" key="1">
    <citation type="submission" date="2017-08" db="EMBL/GenBank/DDBJ databases">
        <title>Infants hospitalized years apart are colonized by the same room-sourced microbial strains.</title>
        <authorList>
            <person name="Brooks B."/>
            <person name="Olm M.R."/>
            <person name="Firek B.A."/>
            <person name="Baker R."/>
            <person name="Thomas B.C."/>
            <person name="Morowitz M.J."/>
            <person name="Banfield J.F."/>
        </authorList>
    </citation>
    <scope>NUCLEOTIDE SEQUENCE [LARGE SCALE GENOMIC DNA]</scope>
    <source>
        <strain evidence="4">S2_012_000_R2_81</strain>
    </source>
</reference>
<keyword evidence="1 2" id="KW-0732">Signal</keyword>
<dbReference type="SUPFAM" id="SSF53850">
    <property type="entry name" value="Periplasmic binding protein-like II"/>
    <property type="match status" value="1"/>
</dbReference>
<evidence type="ECO:0000313" key="5">
    <source>
        <dbReference type="Proteomes" id="UP000249633"/>
    </source>
</evidence>
<dbReference type="PANTHER" id="PTHR35936">
    <property type="entry name" value="MEMBRANE-BOUND LYTIC MUREIN TRANSGLYCOSYLASE F"/>
    <property type="match status" value="1"/>
</dbReference>
<feature type="signal peptide" evidence="2">
    <location>
        <begin position="1"/>
        <end position="32"/>
    </location>
</feature>
<organism evidence="4 5">
    <name type="scientific">Roseateles depolymerans</name>
    <dbReference type="NCBI Taxonomy" id="76731"/>
    <lineage>
        <taxon>Bacteria</taxon>
        <taxon>Pseudomonadati</taxon>
        <taxon>Pseudomonadota</taxon>
        <taxon>Betaproteobacteria</taxon>
        <taxon>Burkholderiales</taxon>
        <taxon>Sphaerotilaceae</taxon>
        <taxon>Roseateles</taxon>
    </lineage>
</organism>
<sequence length="268" mass="29967">MLFRLPFDARPGPLRCRLLGLLLLLCSGLASAHSFTACAEPGDGPPWLYRSPNQGDQLLGFSAEFWPQLFRSMGHELRLIGDLPFKRCLQAVAKGQVDFVLGAYKDEERQRTLAFSAPIRTLTPQVFYRSDRQLGIRTREDLKRWHGCGMNGSSYAHYGLQPDDLDLGARSFRTLIEKLMMGRCDYFVEELEVVAQLELGRTNYLALPGLAHAPLPDVPAPALHLAAARHSAAAALLPEIDAAFARAARSGDLHRMWRRYAGDLPYNY</sequence>
<gene>
    <name evidence="4" type="ORF">DI603_18735</name>
</gene>
<dbReference type="InterPro" id="IPR001638">
    <property type="entry name" value="Solute-binding_3/MltF_N"/>
</dbReference>
<dbReference type="Proteomes" id="UP000249633">
    <property type="component" value="Unassembled WGS sequence"/>
</dbReference>
<dbReference type="Gene3D" id="3.40.190.10">
    <property type="entry name" value="Periplasmic binding protein-like II"/>
    <property type="match status" value="2"/>
</dbReference>
<dbReference type="PANTHER" id="PTHR35936:SF35">
    <property type="entry name" value="L-CYSTINE-BINDING PROTEIN TCYJ"/>
    <property type="match status" value="1"/>
</dbReference>
<evidence type="ECO:0000259" key="3">
    <source>
        <dbReference type="SMART" id="SM00062"/>
    </source>
</evidence>
<dbReference type="Pfam" id="PF00497">
    <property type="entry name" value="SBP_bac_3"/>
    <property type="match status" value="1"/>
</dbReference>
<dbReference type="EMBL" id="QFOD01000021">
    <property type="protein sequence ID" value="PZP28716.1"/>
    <property type="molecule type" value="Genomic_DNA"/>
</dbReference>
<name>A0A2W5F837_9BURK</name>
<dbReference type="SMART" id="SM00062">
    <property type="entry name" value="PBPb"/>
    <property type="match status" value="1"/>
</dbReference>
<evidence type="ECO:0000313" key="4">
    <source>
        <dbReference type="EMBL" id="PZP28716.1"/>
    </source>
</evidence>